<feature type="domain" description="Tyrosine-protein phosphatase" evidence="1">
    <location>
        <begin position="1"/>
        <end position="191"/>
    </location>
</feature>
<dbReference type="SMART" id="SM00194">
    <property type="entry name" value="PTPc"/>
    <property type="match status" value="1"/>
</dbReference>
<name>A0A979FPP0_HYAAZ</name>
<dbReference type="Gene3D" id="3.90.190.10">
    <property type="entry name" value="Protein tyrosine phosphatase superfamily"/>
    <property type="match status" value="1"/>
</dbReference>
<dbReference type="PROSITE" id="PS50056">
    <property type="entry name" value="TYR_PHOSPHATASE_2"/>
    <property type="match status" value="1"/>
</dbReference>
<dbReference type="OrthoDB" id="6500727at2759"/>
<reference evidence="4" key="1">
    <citation type="submission" date="2025-08" db="UniProtKB">
        <authorList>
            <consortium name="RefSeq"/>
        </authorList>
    </citation>
    <scope>IDENTIFICATION</scope>
    <source>
        <tissue evidence="4">Whole organism</tissue>
    </source>
</reference>
<dbReference type="PANTHER" id="PTHR19134:SF449">
    <property type="entry name" value="TYROSINE-PROTEIN PHOSPHATASE 1"/>
    <property type="match status" value="1"/>
</dbReference>
<dbReference type="GeneID" id="108671349"/>
<evidence type="ECO:0000313" key="3">
    <source>
        <dbReference type="Proteomes" id="UP000694843"/>
    </source>
</evidence>
<protein>
    <submittedName>
        <fullName evidence="4">Tyrosine-protein phosphatase corkscrew-like</fullName>
    </submittedName>
</protein>
<dbReference type="Proteomes" id="UP000694843">
    <property type="component" value="Unplaced"/>
</dbReference>
<dbReference type="RefSeq" id="XP_047739060.1">
    <property type="nucleotide sequence ID" value="XM_047883104.1"/>
</dbReference>
<dbReference type="InterPro" id="IPR050348">
    <property type="entry name" value="Protein-Tyr_Phosphatase"/>
</dbReference>
<evidence type="ECO:0000313" key="4">
    <source>
        <dbReference type="RefSeq" id="XP_047739060.1"/>
    </source>
</evidence>
<dbReference type="PRINTS" id="PR00700">
    <property type="entry name" value="PRTYPHPHTASE"/>
</dbReference>
<dbReference type="InterPro" id="IPR000242">
    <property type="entry name" value="PTP_cat"/>
</dbReference>
<dbReference type="PANTHER" id="PTHR19134">
    <property type="entry name" value="RECEPTOR-TYPE TYROSINE-PROTEIN PHOSPHATASE"/>
    <property type="match status" value="1"/>
</dbReference>
<dbReference type="PROSITE" id="PS50055">
    <property type="entry name" value="TYR_PHOSPHATASE_PTP"/>
    <property type="match status" value="1"/>
</dbReference>
<sequence>MVWEHQVSIIVRLSADDRNLGNKQMGCAPYLPLDRRWVFNNGIEASVKEKRQEEATHTTTTVVLVKTEGDLTLKKFKDIGERQVVHYHLKNWNEGNPPEPMNFLKVLKTIRERKSNSMLYEEDYENRVLVHCGAGANRSGAFIAVWKLMDDVDRNQKPNVFATVEKLRHQRMLAVQTLRMYCYIHECIDFYVENKKILSEDRAGSP</sequence>
<accession>A0A979FPP0</accession>
<dbReference type="SUPFAM" id="SSF52799">
    <property type="entry name" value="(Phosphotyrosine protein) phosphatases II"/>
    <property type="match status" value="1"/>
</dbReference>
<keyword evidence="3" id="KW-1185">Reference proteome</keyword>
<dbReference type="SMART" id="SM00404">
    <property type="entry name" value="PTPc_motif"/>
    <property type="match status" value="1"/>
</dbReference>
<organism evidence="3 4">
    <name type="scientific">Hyalella azteca</name>
    <name type="common">Amphipod</name>
    <dbReference type="NCBI Taxonomy" id="294128"/>
    <lineage>
        <taxon>Eukaryota</taxon>
        <taxon>Metazoa</taxon>
        <taxon>Ecdysozoa</taxon>
        <taxon>Arthropoda</taxon>
        <taxon>Crustacea</taxon>
        <taxon>Multicrustacea</taxon>
        <taxon>Malacostraca</taxon>
        <taxon>Eumalacostraca</taxon>
        <taxon>Peracarida</taxon>
        <taxon>Amphipoda</taxon>
        <taxon>Senticaudata</taxon>
        <taxon>Talitrida</taxon>
        <taxon>Talitroidea</taxon>
        <taxon>Hyalellidae</taxon>
        <taxon>Hyalella</taxon>
    </lineage>
</organism>
<dbReference type="KEGG" id="hazt:108671349"/>
<dbReference type="PROSITE" id="PS00383">
    <property type="entry name" value="TYR_PHOSPHATASE_1"/>
    <property type="match status" value="1"/>
</dbReference>
<gene>
    <name evidence="4" type="primary">LOC108671349</name>
</gene>
<dbReference type="AlphaFoldDB" id="A0A979FPP0"/>
<proteinExistence type="predicted"/>
<dbReference type="Pfam" id="PF00102">
    <property type="entry name" value="Y_phosphatase"/>
    <property type="match status" value="1"/>
</dbReference>
<dbReference type="InterPro" id="IPR029021">
    <property type="entry name" value="Prot-tyrosine_phosphatase-like"/>
</dbReference>
<dbReference type="InterPro" id="IPR003595">
    <property type="entry name" value="Tyr_Pase_cat"/>
</dbReference>
<evidence type="ECO:0000259" key="1">
    <source>
        <dbReference type="PROSITE" id="PS50055"/>
    </source>
</evidence>
<dbReference type="CDD" id="cd00047">
    <property type="entry name" value="PTPc"/>
    <property type="match status" value="1"/>
</dbReference>
<feature type="domain" description="Tyrosine specific protein phosphatases" evidence="2">
    <location>
        <begin position="101"/>
        <end position="182"/>
    </location>
</feature>
<dbReference type="GO" id="GO:0004725">
    <property type="term" value="F:protein tyrosine phosphatase activity"/>
    <property type="evidence" value="ECO:0007669"/>
    <property type="project" value="InterPro"/>
</dbReference>
<dbReference type="InterPro" id="IPR016130">
    <property type="entry name" value="Tyr_Pase_AS"/>
</dbReference>
<dbReference type="InterPro" id="IPR000387">
    <property type="entry name" value="Tyr_Pase_dom"/>
</dbReference>
<dbReference type="GO" id="GO:0048666">
    <property type="term" value="P:neuron development"/>
    <property type="evidence" value="ECO:0007669"/>
    <property type="project" value="UniProtKB-ARBA"/>
</dbReference>
<evidence type="ECO:0000259" key="2">
    <source>
        <dbReference type="PROSITE" id="PS50056"/>
    </source>
</evidence>